<evidence type="ECO:0008006" key="3">
    <source>
        <dbReference type="Google" id="ProtNLM"/>
    </source>
</evidence>
<sequence>MTKVLLLLSLLPLPLLAADILVISSYHQSNQWDQSYSAGLEQHLKQAHHLGYLYLDTKRQPGQTRDELLAKGMAAYRTHQPALVILGDDNAINALARPIAARGTPVVFLGMNENPRPKGLVGHPLITGVLERPLLKRSISEMSQLMGGLERALVLFDESEVSRTAVAHEFKGRGELTIGQTRVSSRQFTDYGRWQEAVLASRENGYQALFLGLYHTLTDAQGQHVSEQQVLAWTSANSPVPLFCFWAFAVGRGAAIGGLVLDGHSQGERAAELANAILSGTAPGALSPRAASRGEYLFSKSELARWHLTAPDAWQDKVSYVE</sequence>
<protein>
    <recommendedName>
        <fullName evidence="3">Sugar ABC transporter</fullName>
    </recommendedName>
</protein>
<dbReference type="Proteomes" id="UP000515756">
    <property type="component" value="Chromosome"/>
</dbReference>
<accession>A0A6S4T609</accession>
<evidence type="ECO:0000313" key="2">
    <source>
        <dbReference type="Proteomes" id="UP000515756"/>
    </source>
</evidence>
<dbReference type="Gene3D" id="3.40.50.2300">
    <property type="match status" value="2"/>
</dbReference>
<evidence type="ECO:0000313" key="1">
    <source>
        <dbReference type="EMBL" id="BBQ29586.1"/>
    </source>
</evidence>
<proteinExistence type="predicted"/>
<gene>
    <name evidence="1" type="ORF">WP2W18E01_11680</name>
</gene>
<reference evidence="1 2" key="1">
    <citation type="submission" date="2019-12" db="EMBL/GenBank/DDBJ databases">
        <title>complete genome sequences of Aeromonas caviae str. WP2-W18-ESBL-01 isolated from wastewater treatment plant effluent.</title>
        <authorList>
            <person name="Sekizuka T."/>
            <person name="Itokawa K."/>
            <person name="Yatsu K."/>
            <person name="Inamine Y."/>
            <person name="Kuroda M."/>
        </authorList>
    </citation>
    <scope>NUCLEOTIDE SEQUENCE [LARGE SCALE GENOMIC DNA]</scope>
    <source>
        <strain evidence="1 2">WP2-W18-ESBL-01</strain>
    </source>
</reference>
<dbReference type="Pfam" id="PF04392">
    <property type="entry name" value="ABC_sub_bind"/>
    <property type="match status" value="1"/>
</dbReference>
<dbReference type="PANTHER" id="PTHR35271:SF1">
    <property type="entry name" value="ABC TRANSPORTER, SUBSTRATE-BINDING LIPOPROTEIN"/>
    <property type="match status" value="1"/>
</dbReference>
<dbReference type="PANTHER" id="PTHR35271">
    <property type="entry name" value="ABC TRANSPORTER, SUBSTRATE-BINDING LIPOPROTEIN-RELATED"/>
    <property type="match status" value="1"/>
</dbReference>
<dbReference type="EMBL" id="AP021927">
    <property type="protein sequence ID" value="BBQ29586.1"/>
    <property type="molecule type" value="Genomic_DNA"/>
</dbReference>
<dbReference type="AlphaFoldDB" id="A0A6S4T609"/>
<organism evidence="1 2">
    <name type="scientific">Aeromonas caviae</name>
    <name type="common">Aeromonas punctata</name>
    <dbReference type="NCBI Taxonomy" id="648"/>
    <lineage>
        <taxon>Bacteria</taxon>
        <taxon>Pseudomonadati</taxon>
        <taxon>Pseudomonadota</taxon>
        <taxon>Gammaproteobacteria</taxon>
        <taxon>Aeromonadales</taxon>
        <taxon>Aeromonadaceae</taxon>
        <taxon>Aeromonas</taxon>
    </lineage>
</organism>
<name>A0A6S4T609_AERCA</name>
<dbReference type="InterPro" id="IPR007487">
    <property type="entry name" value="ABC_transpt-TYRBP-like"/>
</dbReference>
<dbReference type="RefSeq" id="WP_182935978.1">
    <property type="nucleotide sequence ID" value="NZ_AP021927.1"/>
</dbReference>